<proteinExistence type="predicted"/>
<dbReference type="InterPro" id="IPR054189">
    <property type="entry name" value="DUF6894"/>
</dbReference>
<reference evidence="2 3" key="1">
    <citation type="submission" date="2017-03" db="EMBL/GenBank/DDBJ databases">
        <title>Genome of strain Rhizobium sp. CNPSo 668.</title>
        <authorList>
            <person name="Ribeiro R."/>
        </authorList>
    </citation>
    <scope>NUCLEOTIDE SEQUENCE [LARGE SCALE GENOMIC DNA]</scope>
    <source>
        <strain evidence="2 3">CNPSo 668</strain>
    </source>
</reference>
<gene>
    <name evidence="2" type="ORF">B5E41_10725</name>
</gene>
<protein>
    <recommendedName>
        <fullName evidence="1">DUF6894 domain-containing protein</fullName>
    </recommendedName>
</protein>
<dbReference type="EMBL" id="MXPU01000006">
    <property type="protein sequence ID" value="OWO94879.1"/>
    <property type="molecule type" value="Genomic_DNA"/>
</dbReference>
<dbReference type="Proteomes" id="UP000197269">
    <property type="component" value="Unassembled WGS sequence"/>
</dbReference>
<dbReference type="Pfam" id="PF21834">
    <property type="entry name" value="DUF6894"/>
    <property type="match status" value="1"/>
</dbReference>
<name>A0A246DWZ9_9HYPH</name>
<dbReference type="AlphaFoldDB" id="A0A246DWZ9"/>
<organism evidence="2 3">
    <name type="scientific">Rhizobium esperanzae</name>
    <dbReference type="NCBI Taxonomy" id="1967781"/>
    <lineage>
        <taxon>Bacteria</taxon>
        <taxon>Pseudomonadati</taxon>
        <taxon>Pseudomonadota</taxon>
        <taxon>Alphaproteobacteria</taxon>
        <taxon>Hyphomicrobiales</taxon>
        <taxon>Rhizobiaceae</taxon>
        <taxon>Rhizobium/Agrobacterium group</taxon>
        <taxon>Rhizobium</taxon>
    </lineage>
</organism>
<evidence type="ECO:0000313" key="2">
    <source>
        <dbReference type="EMBL" id="OWO94879.1"/>
    </source>
</evidence>
<accession>A0A246DWZ9</accession>
<sequence length="79" mass="8441">MPRFCFNVASGTGTVVDPEGSQLATIEDAGREAVQDERALMSQAVLSGKDTSARKIHIYDEQGTLLLIVPFADTITSAE</sequence>
<evidence type="ECO:0000259" key="1">
    <source>
        <dbReference type="Pfam" id="PF21834"/>
    </source>
</evidence>
<feature type="domain" description="DUF6894" evidence="1">
    <location>
        <begin position="3"/>
        <end position="72"/>
    </location>
</feature>
<comment type="caution">
    <text evidence="2">The sequence shown here is derived from an EMBL/GenBank/DDBJ whole genome shotgun (WGS) entry which is preliminary data.</text>
</comment>
<evidence type="ECO:0000313" key="3">
    <source>
        <dbReference type="Proteomes" id="UP000197269"/>
    </source>
</evidence>
<dbReference type="RefSeq" id="WP_088393422.1">
    <property type="nucleotide sequence ID" value="NZ_MXPU01000006.1"/>
</dbReference>